<keyword evidence="20" id="KW-0175">Coiled coil</keyword>
<dbReference type="GO" id="GO:0016757">
    <property type="term" value="F:glycosyltransferase activity"/>
    <property type="evidence" value="ECO:0007669"/>
    <property type="project" value="UniProtKB-KW"/>
</dbReference>
<dbReference type="Gene3D" id="2.80.10.50">
    <property type="match status" value="1"/>
</dbReference>
<comment type="subcellular location">
    <subcellularLocation>
        <location evidence="2">Endosome</location>
    </subcellularLocation>
    <subcellularLocation>
        <location evidence="3">Golgi apparatus membrane</location>
        <topology evidence="3">Single-pass type II membrane protein</topology>
    </subcellularLocation>
</comment>
<dbReference type="InterPro" id="IPR001173">
    <property type="entry name" value="Glyco_trans_2-like"/>
</dbReference>
<evidence type="ECO:0000256" key="17">
    <source>
        <dbReference type="ARBA" id="ARBA00023157"/>
    </source>
</evidence>
<accession>A0A498L6I4</accession>
<evidence type="ECO:0000256" key="18">
    <source>
        <dbReference type="ARBA" id="ARBA00023180"/>
    </source>
</evidence>
<dbReference type="GO" id="GO:0000139">
    <property type="term" value="C:Golgi membrane"/>
    <property type="evidence" value="ECO:0007669"/>
    <property type="project" value="UniProtKB-SubCell"/>
</dbReference>
<comment type="pathway">
    <text evidence="4">Protein modification; protein glycosylation.</text>
</comment>
<evidence type="ECO:0000256" key="19">
    <source>
        <dbReference type="ARBA" id="ARBA00023211"/>
    </source>
</evidence>
<dbReference type="GO" id="GO:0030246">
    <property type="term" value="F:carbohydrate binding"/>
    <property type="evidence" value="ECO:0007669"/>
    <property type="project" value="UniProtKB-KW"/>
</dbReference>
<dbReference type="CDD" id="cd03399">
    <property type="entry name" value="SPFH_flotillin"/>
    <property type="match status" value="1"/>
</dbReference>
<evidence type="ECO:0000256" key="7">
    <source>
        <dbReference type="ARBA" id="ARBA00022676"/>
    </source>
</evidence>
<evidence type="ECO:0000256" key="9">
    <source>
        <dbReference type="ARBA" id="ARBA00022692"/>
    </source>
</evidence>
<comment type="caution">
    <text evidence="22">The sequence shown here is derived from an EMBL/GenBank/DDBJ whole genome shotgun (WGS) entry which is preliminary data.</text>
</comment>
<sequence length="1203" mass="134764">MQTHSPVCLAGAQGHGRGCGNTTTGHMLPADSSNLRCAGACCGSDEKTYVVGGWAWAWWLISDTQRITLEIMTLQPKCEDVETAEGVAITVTGVAQVKVMTDKDLLAVACEQFLGKSVMEIKAVVLQTLEGHLRSILGTLTVEQIYQDRDEFARLVREVAAPDVGRMGIEILSFTIKDVYDKLDYLSSLGKTQTAAVQRDADIGVAEAERDAGIREAECKKEMMDVKFLADTKMADSKRELELQKASFNQEVNTKKAESQLAYELQAAKEQQKIRLEEIEIEVVQRKKQISIEEKEIDRTEKELIAMVKRPAEAEAYKMQQLAEGQKLKKVLTAQAEAEKIRRIGEAEAISISSVGKAEAERMRLKAEAYQQYGEAAKTALVLEALPKIAGKVAAPLSRTNEIVILSGDGSRVTGEVNRLLAELPVSVNALTGVDLSKKAESQLAYELQAAKEQQKIRLEEIEIEVVQRKKQISIEEKEIDRTEKELIAMVKRPAEAEAYKMQQLAEGQKLKKVLTAQAEAEKIRRIGEAEAISISSVGKAEAERMRLKAEAYQQYGEAAKTALVLEALPKIAGKVAAPLSRTNEIVILSGDGSRVTGEVNRLLAELPVSVNALTGVDLSKIRFTGFRTSKSFMAFVMRRWKILLVLNVFTMAGFITFWGKCNLRTTKVVGQQAAGADMRGQMHLNGSAQETSISHDVLLKRLGSLEDVVYRQLNGLSKSLGLIEGFGGRGRGGLPATLMPEEEKEAKNMREKYGYNAFLSDKISLDRSIPDYRPSKCKKAFYPRDLPQISIIFIFVNEALSVILRSVHSAVNHTPAHLLKEIILVDDNSDDVQLKGPLEEYVNKRYPGLIKIVRNQKREGLIRARIEGWKVATGEVTGFFDAHVEFTPAWAEPVLSRIKENHKRIILPSIDNIKDETFELERYENSGHGYNWELWCMYISPPKQWWDEGDTSAPIRTPAMIGCSFVVNREYFGELGLLDAGMDVYGGENIELGIRVWLCGGSMEVLPCSRVAHIARTKKPYNSNIAFHARRNALRVAEVWMDQYKSNVYLAWNLPMKNHGIEYGDISQRLALRKRLQCKNFEWYLDNIYPEMRRYNNTVFYGELGRYTKEGYLFLGSLGSTGEDTRCVVDDKISSYPQLLNCEKVSSVRQKTWHFAQNEAIINRATGRCLEIVKANVHFGYALILRSCTGQKWNIKNLMKQD</sequence>
<proteinExistence type="evidence at protein level"/>
<dbReference type="FunFam" id="3.30.479.30:FF:000003">
    <property type="entry name" value="Flotillin 2"/>
    <property type="match status" value="1"/>
</dbReference>
<dbReference type="GO" id="GO:0031410">
    <property type="term" value="C:cytoplasmic vesicle"/>
    <property type="evidence" value="ECO:0007669"/>
    <property type="project" value="TreeGrafter"/>
</dbReference>
<gene>
    <name evidence="22" type="ORF">ROHU_035745</name>
</gene>
<dbReference type="InterPro" id="IPR027705">
    <property type="entry name" value="Flotillin_fam"/>
</dbReference>
<comment type="similarity">
    <text evidence="5">Belongs to the glycosyltransferase 2 family. GalNAc-T subfamily.</text>
</comment>
<evidence type="ECO:0000256" key="14">
    <source>
        <dbReference type="ARBA" id="ARBA00022989"/>
    </source>
</evidence>
<reference evidence="22 23" key="1">
    <citation type="submission" date="2018-03" db="EMBL/GenBank/DDBJ databases">
        <title>Draft genome sequence of Rohu Carp (Labeo rohita).</title>
        <authorList>
            <person name="Das P."/>
            <person name="Kushwaha B."/>
            <person name="Joshi C.G."/>
            <person name="Kumar D."/>
            <person name="Nagpure N.S."/>
            <person name="Sahoo L."/>
            <person name="Das S.P."/>
            <person name="Bit A."/>
            <person name="Patnaik S."/>
            <person name="Meher P.K."/>
            <person name="Jayasankar P."/>
            <person name="Koringa P.G."/>
            <person name="Patel N.V."/>
            <person name="Hinsu A.T."/>
            <person name="Kumar R."/>
            <person name="Pandey M."/>
            <person name="Agarwal S."/>
            <person name="Srivastava S."/>
            <person name="Singh M."/>
            <person name="Iquebal M.A."/>
            <person name="Jaiswal S."/>
            <person name="Angadi U.B."/>
            <person name="Kumar N."/>
            <person name="Raza M."/>
            <person name="Shah T.M."/>
            <person name="Rai A."/>
            <person name="Jena J.K."/>
        </authorList>
    </citation>
    <scope>NUCLEOTIDE SEQUENCE [LARGE SCALE GENOMIC DNA]</scope>
    <source>
        <strain evidence="22">DASCIFA01</strain>
        <tissue evidence="22">Testis</tissue>
    </source>
</reference>
<dbReference type="SUPFAM" id="SSF50370">
    <property type="entry name" value="Ricin B-like lectins"/>
    <property type="match status" value="1"/>
</dbReference>
<keyword evidence="14" id="KW-1133">Transmembrane helix</keyword>
<evidence type="ECO:0000313" key="22">
    <source>
        <dbReference type="EMBL" id="RXN03991.1"/>
    </source>
</evidence>
<keyword evidence="17" id="KW-1015">Disulfide bond</keyword>
<dbReference type="STRING" id="84645.A0A498L6I4"/>
<dbReference type="InterPro" id="IPR036013">
    <property type="entry name" value="Band_7/SPFH_dom_sf"/>
</dbReference>
<dbReference type="GO" id="GO:0016600">
    <property type="term" value="C:flotillin complex"/>
    <property type="evidence" value="ECO:0007669"/>
    <property type="project" value="TreeGrafter"/>
</dbReference>
<keyword evidence="16" id="KW-0472">Membrane</keyword>
<evidence type="ECO:0000259" key="21">
    <source>
        <dbReference type="SMART" id="SM00244"/>
    </source>
</evidence>
<keyword evidence="18" id="KW-0325">Glycoprotein</keyword>
<evidence type="ECO:0000256" key="15">
    <source>
        <dbReference type="ARBA" id="ARBA00023034"/>
    </source>
</evidence>
<keyword evidence="15" id="KW-0333">Golgi apparatus</keyword>
<feature type="coiled-coil region" evidence="20">
    <location>
        <begin position="445"/>
        <end position="493"/>
    </location>
</feature>
<feature type="coiled-coil region" evidence="20">
    <location>
        <begin position="238"/>
        <end position="310"/>
    </location>
</feature>
<dbReference type="InterPro" id="IPR045885">
    <property type="entry name" value="GalNAc-T"/>
</dbReference>
<dbReference type="PANTHER" id="PTHR13806:SF46">
    <property type="entry name" value="FLOTILLIN-1-RELATED"/>
    <property type="match status" value="1"/>
</dbReference>
<dbReference type="FunFam" id="3.90.550.10:FF:000192">
    <property type="entry name" value="Polypeptide N-acetylgalactosaminyltransferase 9"/>
    <property type="match status" value="1"/>
</dbReference>
<evidence type="ECO:0000256" key="13">
    <source>
        <dbReference type="ARBA" id="ARBA00022968"/>
    </source>
</evidence>
<dbReference type="Gene3D" id="3.90.550.10">
    <property type="entry name" value="Spore Coat Polysaccharide Biosynthesis Protein SpsA, Chain A"/>
    <property type="match status" value="1"/>
</dbReference>
<dbReference type="GO" id="GO:0072659">
    <property type="term" value="P:protein localization to plasma membrane"/>
    <property type="evidence" value="ECO:0007669"/>
    <property type="project" value="TreeGrafter"/>
</dbReference>
<evidence type="ECO:0000256" key="2">
    <source>
        <dbReference type="ARBA" id="ARBA00004177"/>
    </source>
</evidence>
<keyword evidence="23" id="KW-1185">Reference proteome</keyword>
<evidence type="ECO:0000256" key="12">
    <source>
        <dbReference type="ARBA" id="ARBA00022753"/>
    </source>
</evidence>
<evidence type="ECO:0000256" key="6">
    <source>
        <dbReference type="ARBA" id="ARBA00007161"/>
    </source>
</evidence>
<dbReference type="Pfam" id="PF15975">
    <property type="entry name" value="Flot"/>
    <property type="match status" value="2"/>
</dbReference>
<dbReference type="SMART" id="SM00244">
    <property type="entry name" value="PHB"/>
    <property type="match status" value="1"/>
</dbReference>
<dbReference type="GO" id="GO:0046872">
    <property type="term" value="F:metal ion binding"/>
    <property type="evidence" value="ECO:0007669"/>
    <property type="project" value="UniProtKB-KW"/>
</dbReference>
<protein>
    <submittedName>
        <fullName evidence="22">Polypeptide N-acetylgalactosaminyltransferase 3</fullName>
    </submittedName>
</protein>
<evidence type="ECO:0000256" key="10">
    <source>
        <dbReference type="ARBA" id="ARBA00022723"/>
    </source>
</evidence>
<keyword evidence="19" id="KW-0464">Manganese</keyword>
<dbReference type="InterPro" id="IPR001107">
    <property type="entry name" value="Band_7"/>
</dbReference>
<evidence type="ECO:0000256" key="4">
    <source>
        <dbReference type="ARBA" id="ARBA00004922"/>
    </source>
</evidence>
<keyword evidence="24" id="KW-1267">Proteomics identification</keyword>
<feature type="domain" description="Band 7" evidence="21">
    <location>
        <begin position="109"/>
        <end position="291"/>
    </location>
</feature>
<dbReference type="SUPFAM" id="SSF53448">
    <property type="entry name" value="Nucleotide-diphospho-sugar transferases"/>
    <property type="match status" value="1"/>
</dbReference>
<comment type="cofactor">
    <cofactor evidence="1">
        <name>Mn(2+)</name>
        <dbReference type="ChEBI" id="CHEBI:29035"/>
    </cofactor>
</comment>
<evidence type="ECO:0007829" key="24">
    <source>
        <dbReference type="PeptideAtlas" id="A0A498L6I4"/>
    </source>
</evidence>
<dbReference type="InterPro" id="IPR031905">
    <property type="entry name" value="Flotillin_C"/>
</dbReference>
<evidence type="ECO:0000256" key="5">
    <source>
        <dbReference type="ARBA" id="ARBA00005680"/>
    </source>
</evidence>
<dbReference type="Gene3D" id="3.30.479.30">
    <property type="entry name" value="Band 7 domain"/>
    <property type="match status" value="1"/>
</dbReference>
<evidence type="ECO:0000313" key="23">
    <source>
        <dbReference type="Proteomes" id="UP000290572"/>
    </source>
</evidence>
<dbReference type="UniPathway" id="UPA00378"/>
<dbReference type="Pfam" id="PF00535">
    <property type="entry name" value="Glycos_transf_2"/>
    <property type="match status" value="1"/>
</dbReference>
<name>A0A498L6I4_LABRO</name>
<keyword evidence="10" id="KW-0479">Metal-binding</keyword>
<evidence type="ECO:0000256" key="20">
    <source>
        <dbReference type="SAM" id="Coils"/>
    </source>
</evidence>
<keyword evidence="9" id="KW-0812">Transmembrane</keyword>
<keyword evidence="13" id="KW-0735">Signal-anchor</keyword>
<dbReference type="Proteomes" id="UP000290572">
    <property type="component" value="Unassembled WGS sequence"/>
</dbReference>
<dbReference type="FunFam" id="3.90.550.10:FF:000203">
    <property type="entry name" value="Polypeptide N-acetylgalactosaminyltransferase 9"/>
    <property type="match status" value="1"/>
</dbReference>
<comment type="similarity">
    <text evidence="6">Belongs to the band 7/mec-2 family. Flotillin subfamily.</text>
</comment>
<keyword evidence="7" id="KW-0328">Glycosyltransferase</keyword>
<dbReference type="SUPFAM" id="SSF117892">
    <property type="entry name" value="Band 7/SPFH domain"/>
    <property type="match status" value="1"/>
</dbReference>
<dbReference type="CDD" id="cd02510">
    <property type="entry name" value="pp-GalNAc-T"/>
    <property type="match status" value="1"/>
</dbReference>
<dbReference type="InterPro" id="IPR035992">
    <property type="entry name" value="Ricin_B-like_lectins"/>
</dbReference>
<dbReference type="GO" id="GO:0045661">
    <property type="term" value="P:regulation of myoblast differentiation"/>
    <property type="evidence" value="ECO:0007669"/>
    <property type="project" value="TreeGrafter"/>
</dbReference>
<dbReference type="EMBL" id="QBIY01013466">
    <property type="protein sequence ID" value="RXN03991.1"/>
    <property type="molecule type" value="Genomic_DNA"/>
</dbReference>
<dbReference type="GO" id="GO:0002020">
    <property type="term" value="F:protease binding"/>
    <property type="evidence" value="ECO:0007669"/>
    <property type="project" value="TreeGrafter"/>
</dbReference>
<keyword evidence="11" id="KW-0430">Lectin</keyword>
<dbReference type="PANTHER" id="PTHR13806">
    <property type="entry name" value="FLOTILLIN-RELATED"/>
    <property type="match status" value="1"/>
</dbReference>
<organism evidence="22 23">
    <name type="scientific">Labeo rohita</name>
    <name type="common">Indian major carp</name>
    <name type="synonym">Cyprinus rohita</name>
    <dbReference type="NCBI Taxonomy" id="84645"/>
    <lineage>
        <taxon>Eukaryota</taxon>
        <taxon>Metazoa</taxon>
        <taxon>Chordata</taxon>
        <taxon>Craniata</taxon>
        <taxon>Vertebrata</taxon>
        <taxon>Euteleostomi</taxon>
        <taxon>Actinopterygii</taxon>
        <taxon>Neopterygii</taxon>
        <taxon>Teleostei</taxon>
        <taxon>Ostariophysi</taxon>
        <taxon>Cypriniformes</taxon>
        <taxon>Cyprinidae</taxon>
        <taxon>Labeoninae</taxon>
        <taxon>Labeonini</taxon>
        <taxon>Labeo</taxon>
    </lineage>
</organism>
<dbReference type="InterPro" id="IPR029044">
    <property type="entry name" value="Nucleotide-diphossugar_trans"/>
</dbReference>
<evidence type="ECO:0000256" key="3">
    <source>
        <dbReference type="ARBA" id="ARBA00004323"/>
    </source>
</evidence>
<evidence type="ECO:0000256" key="11">
    <source>
        <dbReference type="ARBA" id="ARBA00022734"/>
    </source>
</evidence>
<keyword evidence="8 22" id="KW-0808">Transferase</keyword>
<evidence type="ECO:0000256" key="16">
    <source>
        <dbReference type="ARBA" id="ARBA00023136"/>
    </source>
</evidence>
<evidence type="ECO:0000256" key="8">
    <source>
        <dbReference type="ARBA" id="ARBA00022679"/>
    </source>
</evidence>
<evidence type="ECO:0000256" key="1">
    <source>
        <dbReference type="ARBA" id="ARBA00001936"/>
    </source>
</evidence>
<keyword evidence="12" id="KW-0967">Endosome</keyword>
<dbReference type="AlphaFoldDB" id="A0A498L6I4"/>
<dbReference type="Pfam" id="PF01145">
    <property type="entry name" value="Band_7"/>
    <property type="match status" value="1"/>
</dbReference>